<dbReference type="Proteomes" id="UP000315215">
    <property type="component" value="Chromosome"/>
</dbReference>
<keyword evidence="2" id="KW-1185">Reference proteome</keyword>
<dbReference type="OrthoDB" id="2452975at2"/>
<gene>
    <name evidence="1" type="ORF">FN924_18530</name>
</gene>
<evidence type="ECO:0000313" key="1">
    <source>
        <dbReference type="EMBL" id="QDP41989.1"/>
    </source>
</evidence>
<name>A0A516KKR7_9BACI</name>
<protein>
    <submittedName>
        <fullName evidence="1">Uncharacterized protein</fullName>
    </submittedName>
</protein>
<evidence type="ECO:0000313" key="2">
    <source>
        <dbReference type="Proteomes" id="UP000315215"/>
    </source>
</evidence>
<dbReference type="RefSeq" id="WP_143897019.1">
    <property type="nucleotide sequence ID" value="NZ_CP041666.1"/>
</dbReference>
<dbReference type="AlphaFoldDB" id="A0A516KKR7"/>
<sequence>MKGRKLLLSLILGGIIILALGYYFRPPGDFPSKQDILNQVPEAKTIQDIIFLDDKHVYVPFVTNNNGRGFALWVWRNGWNVISEGDTGEPRIWQVDPNNPDSYFILYNIHPADNIKSIKLYLLRGSYYSVSYGEHTYTPSIKKHVSQDVSEDTYGAIKLPNDWKQLLEGYSRISKQEKQQLIYFSGPTLHFAWNAANEQGEEVKPEGTFGTGSSTTGHYIINPLDHISSEELKQHNKKF</sequence>
<reference evidence="1 2" key="1">
    <citation type="submission" date="2019-07" db="EMBL/GenBank/DDBJ databases">
        <authorList>
            <person name="Li J."/>
        </authorList>
    </citation>
    <scope>NUCLEOTIDE SEQUENCE [LARGE SCALE GENOMIC DNA]</scope>
    <source>
        <strain evidence="1 2">TKL69</strain>
    </source>
</reference>
<dbReference type="KEGG" id="aqt:FN924_18530"/>
<proteinExistence type="predicted"/>
<accession>A0A516KKR7</accession>
<dbReference type="EMBL" id="CP041666">
    <property type="protein sequence ID" value="QDP41989.1"/>
    <property type="molecule type" value="Genomic_DNA"/>
</dbReference>
<organism evidence="1 2">
    <name type="scientific">Radiobacillus deserti</name>
    <dbReference type="NCBI Taxonomy" id="2594883"/>
    <lineage>
        <taxon>Bacteria</taxon>
        <taxon>Bacillati</taxon>
        <taxon>Bacillota</taxon>
        <taxon>Bacilli</taxon>
        <taxon>Bacillales</taxon>
        <taxon>Bacillaceae</taxon>
        <taxon>Radiobacillus</taxon>
    </lineage>
</organism>